<reference evidence="17 18" key="1">
    <citation type="submission" date="2017-12" db="EMBL/GenBank/DDBJ databases">
        <authorList>
            <person name="Pombert J.-F."/>
            <person name="Haag K.L."/>
            <person name="Ebert D."/>
        </authorList>
    </citation>
    <scope>NUCLEOTIDE SEQUENCE [LARGE SCALE GENOMIC DNA]</scope>
    <source>
        <strain evidence="17">BE-OM-2</strain>
    </source>
</reference>
<dbReference type="Pfam" id="PF14578">
    <property type="entry name" value="GTP_EFTU_D4"/>
    <property type="match status" value="1"/>
</dbReference>
<dbReference type="CDD" id="cd01887">
    <property type="entry name" value="IF2_eIF5B"/>
    <property type="match status" value="1"/>
</dbReference>
<comment type="caution">
    <text evidence="17">The sequence shown here is derived from an EMBL/GenBank/DDBJ whole genome shotgun (WGS) entry which is preliminary data.</text>
</comment>
<evidence type="ECO:0000256" key="6">
    <source>
        <dbReference type="ARBA" id="ARBA00022540"/>
    </source>
</evidence>
<evidence type="ECO:0000256" key="11">
    <source>
        <dbReference type="ARBA" id="ARBA00023134"/>
    </source>
</evidence>
<name>A0A4Q9L7F5_9MICR</name>
<dbReference type="PANTHER" id="PTHR43381:SF4">
    <property type="entry name" value="EUKARYOTIC TRANSLATION INITIATION FACTOR 5B"/>
    <property type="match status" value="1"/>
</dbReference>
<dbReference type="Proteomes" id="UP000291404">
    <property type="component" value="Unassembled WGS sequence"/>
</dbReference>
<dbReference type="FunFam" id="2.40.30.10:FF:000026">
    <property type="entry name" value="Eukaryotic translation initiation factor 5B"/>
    <property type="match status" value="1"/>
</dbReference>
<dbReference type="CDD" id="cd03703">
    <property type="entry name" value="aeIF5B_II"/>
    <property type="match status" value="1"/>
</dbReference>
<dbReference type="Gene3D" id="2.40.30.10">
    <property type="entry name" value="Translation factors"/>
    <property type="match status" value="2"/>
</dbReference>
<evidence type="ECO:0000313" key="17">
    <source>
        <dbReference type="EMBL" id="TBU02600.1"/>
    </source>
</evidence>
<dbReference type="VEuPathDB" id="MicrosporidiaDB:CWI36_1079p0020"/>
<keyword evidence="8" id="KW-0547">Nucleotide-binding</keyword>
<evidence type="ECO:0000256" key="7">
    <source>
        <dbReference type="ARBA" id="ARBA00022723"/>
    </source>
</evidence>
<dbReference type="FunFam" id="3.40.50.10050:FF:000002">
    <property type="entry name" value="Eukaryotic translation initiation factor 5B"/>
    <property type="match status" value="1"/>
</dbReference>
<evidence type="ECO:0000256" key="15">
    <source>
        <dbReference type="SAM" id="MobiDB-lite"/>
    </source>
</evidence>
<comment type="catalytic activity">
    <reaction evidence="13">
        <text>GTP + H2O = GDP + phosphate + H(+)</text>
        <dbReference type="Rhea" id="RHEA:19669"/>
        <dbReference type="ChEBI" id="CHEBI:15377"/>
        <dbReference type="ChEBI" id="CHEBI:15378"/>
        <dbReference type="ChEBI" id="CHEBI:37565"/>
        <dbReference type="ChEBI" id="CHEBI:43474"/>
        <dbReference type="ChEBI" id="CHEBI:58189"/>
        <dbReference type="EC" id="3.6.5.3"/>
    </reaction>
</comment>
<evidence type="ECO:0000256" key="12">
    <source>
        <dbReference type="ARBA" id="ARBA00032478"/>
    </source>
</evidence>
<dbReference type="NCBIfam" id="NF003078">
    <property type="entry name" value="PRK04004.1"/>
    <property type="match status" value="1"/>
</dbReference>
<keyword evidence="9" id="KW-0378">Hydrolase</keyword>
<feature type="region of interest" description="Disordered" evidence="15">
    <location>
        <begin position="1"/>
        <end position="143"/>
    </location>
</feature>
<evidence type="ECO:0000256" key="10">
    <source>
        <dbReference type="ARBA" id="ARBA00022917"/>
    </source>
</evidence>
<dbReference type="SUPFAM" id="SSF52540">
    <property type="entry name" value="P-loop containing nucleoside triphosphate hydrolases"/>
    <property type="match status" value="1"/>
</dbReference>
<dbReference type="GO" id="GO:0003743">
    <property type="term" value="F:translation initiation factor activity"/>
    <property type="evidence" value="ECO:0007669"/>
    <property type="project" value="UniProtKB-KW"/>
</dbReference>
<evidence type="ECO:0000256" key="2">
    <source>
        <dbReference type="ARBA" id="ARBA00007733"/>
    </source>
</evidence>
<dbReference type="InterPro" id="IPR000795">
    <property type="entry name" value="T_Tr_GTP-bd_dom"/>
</dbReference>
<dbReference type="InterPro" id="IPR029459">
    <property type="entry name" value="EFTU-type"/>
</dbReference>
<keyword evidence="7" id="KW-0479">Metal-binding</keyword>
<dbReference type="CDD" id="cd16266">
    <property type="entry name" value="IF2_aeIF5B_IV"/>
    <property type="match status" value="1"/>
</dbReference>
<evidence type="ECO:0000256" key="13">
    <source>
        <dbReference type="ARBA" id="ARBA00048107"/>
    </source>
</evidence>
<feature type="non-terminal residue" evidence="17">
    <location>
        <position position="1"/>
    </location>
</feature>
<feature type="coiled-coil region" evidence="14">
    <location>
        <begin position="143"/>
        <end position="193"/>
    </location>
</feature>
<keyword evidence="5" id="KW-0963">Cytoplasm</keyword>
<dbReference type="InterPro" id="IPR023115">
    <property type="entry name" value="TIF_IF2_dom3"/>
</dbReference>
<dbReference type="GO" id="GO:0005739">
    <property type="term" value="C:mitochondrion"/>
    <property type="evidence" value="ECO:0007669"/>
    <property type="project" value="TreeGrafter"/>
</dbReference>
<protein>
    <recommendedName>
        <fullName evidence="4">Eukaryotic translation initiation factor 5B</fullName>
        <ecNumber evidence="3">3.6.5.3</ecNumber>
    </recommendedName>
    <alternativeName>
        <fullName evidence="12">Translation initiation factor IF-2</fullName>
    </alternativeName>
</protein>
<dbReference type="EC" id="3.6.5.3" evidence="3"/>
<dbReference type="InterPro" id="IPR015760">
    <property type="entry name" value="TIF_IF2"/>
</dbReference>
<dbReference type="FunFam" id="3.40.50.300:FF:000112">
    <property type="entry name" value="Eukaryotic translation initiation factor 5B"/>
    <property type="match status" value="1"/>
</dbReference>
<dbReference type="PRINTS" id="PR00315">
    <property type="entry name" value="ELONGATNFCT"/>
</dbReference>
<evidence type="ECO:0000256" key="5">
    <source>
        <dbReference type="ARBA" id="ARBA00022490"/>
    </source>
</evidence>
<evidence type="ECO:0000256" key="8">
    <source>
        <dbReference type="ARBA" id="ARBA00022741"/>
    </source>
</evidence>
<dbReference type="Pfam" id="PF00009">
    <property type="entry name" value="GTP_EFTU"/>
    <property type="match status" value="1"/>
</dbReference>
<dbReference type="EMBL" id="PITI01001079">
    <property type="protein sequence ID" value="TBU02600.1"/>
    <property type="molecule type" value="Genomic_DNA"/>
</dbReference>
<comment type="subcellular location">
    <subcellularLocation>
        <location evidence="1">Cytoplasm</location>
    </subcellularLocation>
</comment>
<gene>
    <name evidence="17" type="ORF">CWI36_1079p0020</name>
</gene>
<feature type="compositionally biased region" description="Polar residues" evidence="15">
    <location>
        <begin position="95"/>
        <end position="115"/>
    </location>
</feature>
<dbReference type="InterPro" id="IPR009000">
    <property type="entry name" value="Transl_B-barrel_sf"/>
</dbReference>
<dbReference type="InterPro" id="IPR036925">
    <property type="entry name" value="TIF_IF2_dom3_sf"/>
</dbReference>
<dbReference type="VEuPathDB" id="MicrosporidiaDB:CWI39_2367p0010"/>
<evidence type="ECO:0000256" key="4">
    <source>
        <dbReference type="ARBA" id="ARBA00013824"/>
    </source>
</evidence>
<sequence>EETSDRSNIKEENKKEETSDRSNIKEENKKEETSDRSNIKEENKKEETSDRSNIKEENKKEEVEIMDKKTNVESKKENKPVCKTVDKETTKQENKSSINKNTKQDITQDNNQSAKQDIKKEDQLPVTRPTPLMGRGGKKGTSIAEIKRILDEKKKAEEEFQEMQRIEEERIKLENLKIKNEFKEKEILKKTEEKKVETKIKSTRRFAFKMKNKKEDFCKEESEITVSGNLKSPICCILGHVDTGKTKLLDKLRETNIQGAEAGGITQQIGATYFPLSSLLKKFDIEKTDLPGVLIIDTPGHESFSNLRSRGSSLCNLAILVVDILHLLEPQTLESIQLLKQRKTPFLVALNKIDRIYGWKPNEFSSFEETFKKQPKNAQIEFTERLNETIIKFSEISLNARLYSENPDRRKFISLIPTSAITGEGIPDLIRNIVQLSENFMVTKMKFKETLECTILEVKNVEGYGTTVDVILANGSLKEGDKICVCGFEGPIVTTIKALLVPQPLRELRLKSNYMTCKVVKASLGVKISALDLEKAVAGTRILFVEEDIEKVKTEVMQDLESVISNIKTSEIGVHVQTSTLGSLEALVSFLQSEEIPISSVSIGNVRKKDVIITSSILEKNKDFAVMLCFDVKIDKEIYELANSLQIKIFHADIIYHLLDQLKRHFITEKEKIKKENLLEIIYPVKLKILPNCVFNKRSPLILGVCVEQGILKIGTPVCVFKEEIIKLGNVTSIELNKKKVEEAKKGSEVAIKIEIGSDTPKMFGRHFVESDFLYSVLTRKSIDILKKHFKSEFDEEDVNLIVELKRRLSII</sequence>
<dbReference type="AlphaFoldDB" id="A0A4Q9L7F5"/>
<evidence type="ECO:0000256" key="9">
    <source>
        <dbReference type="ARBA" id="ARBA00022801"/>
    </source>
</evidence>
<dbReference type="PANTHER" id="PTHR43381">
    <property type="entry name" value="TRANSLATION INITIATION FACTOR IF-2-RELATED"/>
    <property type="match status" value="1"/>
</dbReference>
<dbReference type="STRING" id="148818.A0A4Q9L7F5"/>
<dbReference type="InterPro" id="IPR027417">
    <property type="entry name" value="P-loop_NTPase"/>
</dbReference>
<evidence type="ECO:0000256" key="3">
    <source>
        <dbReference type="ARBA" id="ARBA00011986"/>
    </source>
</evidence>
<keyword evidence="10" id="KW-0648">Protein biosynthesis</keyword>
<proteinExistence type="inferred from homology"/>
<dbReference type="NCBIfam" id="TIGR00231">
    <property type="entry name" value="small_GTP"/>
    <property type="match status" value="1"/>
</dbReference>
<dbReference type="Pfam" id="PF11987">
    <property type="entry name" value="IF-2"/>
    <property type="match status" value="1"/>
</dbReference>
<organism evidence="17 18">
    <name type="scientific">Hamiltosporidium magnivora</name>
    <dbReference type="NCBI Taxonomy" id="148818"/>
    <lineage>
        <taxon>Eukaryota</taxon>
        <taxon>Fungi</taxon>
        <taxon>Fungi incertae sedis</taxon>
        <taxon>Microsporidia</taxon>
        <taxon>Dubosqiidae</taxon>
        <taxon>Hamiltosporidium</taxon>
    </lineage>
</organism>
<dbReference type="SUPFAM" id="SSF50447">
    <property type="entry name" value="Translation proteins"/>
    <property type="match status" value="1"/>
</dbReference>
<feature type="compositionally biased region" description="Basic and acidic residues" evidence="15">
    <location>
        <begin position="1"/>
        <end position="94"/>
    </location>
</feature>
<dbReference type="GO" id="GO:0005525">
    <property type="term" value="F:GTP binding"/>
    <property type="evidence" value="ECO:0007669"/>
    <property type="project" value="UniProtKB-KW"/>
</dbReference>
<dbReference type="PROSITE" id="PS51722">
    <property type="entry name" value="G_TR_2"/>
    <property type="match status" value="1"/>
</dbReference>
<evidence type="ECO:0000313" key="18">
    <source>
        <dbReference type="Proteomes" id="UP000291404"/>
    </source>
</evidence>
<keyword evidence="18" id="KW-1185">Reference proteome</keyword>
<dbReference type="Gene3D" id="3.40.50.300">
    <property type="entry name" value="P-loop containing nucleotide triphosphate hydrolases"/>
    <property type="match status" value="1"/>
</dbReference>
<evidence type="ECO:0000256" key="14">
    <source>
        <dbReference type="SAM" id="Coils"/>
    </source>
</evidence>
<comment type="similarity">
    <text evidence="2">Belongs to the TRAFAC class translation factor GTPase superfamily. Classic translation factor GTPase family. IF-2 subfamily.</text>
</comment>
<dbReference type="SUPFAM" id="SSF52156">
    <property type="entry name" value="Initiation factor IF2/eIF5b, domain 3"/>
    <property type="match status" value="1"/>
</dbReference>
<dbReference type="GO" id="GO:0003924">
    <property type="term" value="F:GTPase activity"/>
    <property type="evidence" value="ECO:0007669"/>
    <property type="project" value="InterPro"/>
</dbReference>
<keyword evidence="11" id="KW-0342">GTP-binding</keyword>
<dbReference type="GO" id="GO:0046872">
    <property type="term" value="F:metal ion binding"/>
    <property type="evidence" value="ECO:0007669"/>
    <property type="project" value="UniProtKB-KW"/>
</dbReference>
<dbReference type="Gene3D" id="3.40.50.10050">
    <property type="entry name" value="Translation initiation factor IF- 2, domain 3"/>
    <property type="match status" value="1"/>
</dbReference>
<accession>A0A4Q9L7F5</accession>
<keyword evidence="6 17" id="KW-0396">Initiation factor</keyword>
<feature type="domain" description="Tr-type G" evidence="16">
    <location>
        <begin position="230"/>
        <end position="442"/>
    </location>
</feature>
<dbReference type="InterPro" id="IPR005225">
    <property type="entry name" value="Small_GTP-bd"/>
</dbReference>
<evidence type="ECO:0000256" key="1">
    <source>
        <dbReference type="ARBA" id="ARBA00004496"/>
    </source>
</evidence>
<keyword evidence="14" id="KW-0175">Coiled coil</keyword>
<dbReference type="FunFam" id="2.40.30.10:FF:000013">
    <property type="entry name" value="eukaryotic translation initiation factor 5B"/>
    <property type="match status" value="1"/>
</dbReference>
<evidence type="ECO:0000259" key="16">
    <source>
        <dbReference type="PROSITE" id="PS51722"/>
    </source>
</evidence>